<name>A0ABS0B6S3_9GAMM</name>
<keyword evidence="1" id="KW-1133">Transmembrane helix</keyword>
<dbReference type="RefSeq" id="WP_194929427.1">
    <property type="nucleotide sequence ID" value="NZ_JADLZT010000001.1"/>
</dbReference>
<evidence type="ECO:0000256" key="1">
    <source>
        <dbReference type="SAM" id="Phobius"/>
    </source>
</evidence>
<evidence type="ECO:0000313" key="2">
    <source>
        <dbReference type="EMBL" id="MBF6022845.1"/>
    </source>
</evidence>
<protein>
    <submittedName>
        <fullName evidence="2">Uncharacterized protein</fullName>
    </submittedName>
</protein>
<sequence>MYLSLRIVRGFVGFIAVWQILSLLPVITWMATPDAITSSMVLVVAVKAILLVAAGAAYLWLRDLINKLHTSKPGANRPLLHSQWSL</sequence>
<reference evidence="2 3" key="1">
    <citation type="submission" date="2020-11" db="EMBL/GenBank/DDBJ databases">
        <title>Draft Genome Sequence and Secondary Metabolite Biosynthetic Potential of the Lysobacter niastensis Type strain DSM 18481.</title>
        <authorList>
            <person name="Turrini P."/>
            <person name="Artuso I."/>
            <person name="Tescari M."/>
            <person name="Lugli G.A."/>
            <person name="Frangipani E."/>
            <person name="Ventura M."/>
            <person name="Visca P."/>
        </authorList>
    </citation>
    <scope>NUCLEOTIDE SEQUENCE [LARGE SCALE GENOMIC DNA]</scope>
    <source>
        <strain evidence="2 3">DSM 18481</strain>
    </source>
</reference>
<dbReference type="Proteomes" id="UP001429984">
    <property type="component" value="Unassembled WGS sequence"/>
</dbReference>
<keyword evidence="1" id="KW-0812">Transmembrane</keyword>
<dbReference type="EMBL" id="JADLZT010000001">
    <property type="protein sequence ID" value="MBF6022845.1"/>
    <property type="molecule type" value="Genomic_DNA"/>
</dbReference>
<keyword evidence="1" id="KW-0472">Membrane</keyword>
<keyword evidence="3" id="KW-1185">Reference proteome</keyword>
<gene>
    <name evidence="2" type="ORF">IU514_02270</name>
</gene>
<evidence type="ECO:0000313" key="3">
    <source>
        <dbReference type="Proteomes" id="UP001429984"/>
    </source>
</evidence>
<organism evidence="2 3">
    <name type="scientific">Lysobacter niastensis</name>
    <dbReference type="NCBI Taxonomy" id="380629"/>
    <lineage>
        <taxon>Bacteria</taxon>
        <taxon>Pseudomonadati</taxon>
        <taxon>Pseudomonadota</taxon>
        <taxon>Gammaproteobacteria</taxon>
        <taxon>Lysobacterales</taxon>
        <taxon>Lysobacteraceae</taxon>
        <taxon>Lysobacter</taxon>
    </lineage>
</organism>
<feature type="transmembrane region" description="Helical" evidence="1">
    <location>
        <begin position="7"/>
        <end position="30"/>
    </location>
</feature>
<accession>A0ABS0B6S3</accession>
<comment type="caution">
    <text evidence="2">The sequence shown here is derived from an EMBL/GenBank/DDBJ whole genome shotgun (WGS) entry which is preliminary data.</text>
</comment>
<feature type="transmembrane region" description="Helical" evidence="1">
    <location>
        <begin position="36"/>
        <end position="61"/>
    </location>
</feature>
<proteinExistence type="predicted"/>